<gene>
    <name evidence="1" type="ORF">SK128_017808</name>
</gene>
<evidence type="ECO:0000313" key="2">
    <source>
        <dbReference type="Proteomes" id="UP001381693"/>
    </source>
</evidence>
<name>A0AAN8X9G8_HALRR</name>
<accession>A0AAN8X9G8</accession>
<comment type="caution">
    <text evidence="1">The sequence shown here is derived from an EMBL/GenBank/DDBJ whole genome shotgun (WGS) entry which is preliminary data.</text>
</comment>
<protein>
    <submittedName>
        <fullName evidence="1">Uncharacterized protein</fullName>
    </submittedName>
</protein>
<sequence>MVSADAHCMVLEQYLSTATPAEEKSVMFPVRTLSDAERHDKPLPEAVSPKVTRWRAPLNAYIFKLIHVSGKNNCPSEDFKSSSFQYWLGMFQRFWEVVHMLSEVDQKIERLKDVDRSWTEKDPLCG</sequence>
<evidence type="ECO:0000313" key="1">
    <source>
        <dbReference type="EMBL" id="KAK7079052.1"/>
    </source>
</evidence>
<dbReference type="EMBL" id="JAXCGZ010007594">
    <property type="protein sequence ID" value="KAK7079052.1"/>
    <property type="molecule type" value="Genomic_DNA"/>
</dbReference>
<keyword evidence="2" id="KW-1185">Reference proteome</keyword>
<dbReference type="Proteomes" id="UP001381693">
    <property type="component" value="Unassembled WGS sequence"/>
</dbReference>
<reference evidence="1 2" key="1">
    <citation type="submission" date="2023-11" db="EMBL/GenBank/DDBJ databases">
        <title>Halocaridina rubra genome assembly.</title>
        <authorList>
            <person name="Smith C."/>
        </authorList>
    </citation>
    <scope>NUCLEOTIDE SEQUENCE [LARGE SCALE GENOMIC DNA]</scope>
    <source>
        <strain evidence="1">EP-1</strain>
        <tissue evidence="1">Whole</tissue>
    </source>
</reference>
<dbReference type="AlphaFoldDB" id="A0AAN8X9G8"/>
<organism evidence="1 2">
    <name type="scientific">Halocaridina rubra</name>
    <name type="common">Hawaiian red shrimp</name>
    <dbReference type="NCBI Taxonomy" id="373956"/>
    <lineage>
        <taxon>Eukaryota</taxon>
        <taxon>Metazoa</taxon>
        <taxon>Ecdysozoa</taxon>
        <taxon>Arthropoda</taxon>
        <taxon>Crustacea</taxon>
        <taxon>Multicrustacea</taxon>
        <taxon>Malacostraca</taxon>
        <taxon>Eumalacostraca</taxon>
        <taxon>Eucarida</taxon>
        <taxon>Decapoda</taxon>
        <taxon>Pleocyemata</taxon>
        <taxon>Caridea</taxon>
        <taxon>Atyoidea</taxon>
        <taxon>Atyidae</taxon>
        <taxon>Halocaridina</taxon>
    </lineage>
</organism>
<proteinExistence type="predicted"/>